<evidence type="ECO:0000259" key="9">
    <source>
        <dbReference type="PROSITE" id="PS50110"/>
    </source>
</evidence>
<dbReference type="InterPro" id="IPR025943">
    <property type="entry name" value="Sigma_54_int_dom_ATP-bd_2"/>
</dbReference>
<dbReference type="Gene3D" id="1.10.8.60">
    <property type="match status" value="1"/>
</dbReference>
<keyword evidence="3" id="KW-0067">ATP-binding</keyword>
<dbReference type="InterPro" id="IPR058031">
    <property type="entry name" value="AAA_lid_NorR"/>
</dbReference>
<dbReference type="InterPro" id="IPR003593">
    <property type="entry name" value="AAA+_ATPase"/>
</dbReference>
<keyword evidence="5" id="KW-0238">DNA-binding</keyword>
<dbReference type="Pfam" id="PF00158">
    <property type="entry name" value="Sigma54_activat"/>
    <property type="match status" value="1"/>
</dbReference>
<keyword evidence="4" id="KW-0805">Transcription regulation</keyword>
<protein>
    <submittedName>
        <fullName evidence="10">Sigma-54-dependent Fis family transcriptional regulator</fullName>
    </submittedName>
</protein>
<dbReference type="SMART" id="SM00448">
    <property type="entry name" value="REC"/>
    <property type="match status" value="1"/>
</dbReference>
<dbReference type="Gene3D" id="3.40.50.300">
    <property type="entry name" value="P-loop containing nucleotide triphosphate hydrolases"/>
    <property type="match status" value="1"/>
</dbReference>
<dbReference type="Proteomes" id="UP000886069">
    <property type="component" value="Unassembled WGS sequence"/>
</dbReference>
<dbReference type="Pfam" id="PF25601">
    <property type="entry name" value="AAA_lid_14"/>
    <property type="match status" value="1"/>
</dbReference>
<dbReference type="SUPFAM" id="SSF52540">
    <property type="entry name" value="P-loop containing nucleoside triphosphate hydrolases"/>
    <property type="match status" value="1"/>
</dbReference>
<dbReference type="InterPro" id="IPR011006">
    <property type="entry name" value="CheY-like_superfamily"/>
</dbReference>
<feature type="modified residue" description="4-aspartylphosphate" evidence="7">
    <location>
        <position position="53"/>
    </location>
</feature>
<evidence type="ECO:0000256" key="5">
    <source>
        <dbReference type="ARBA" id="ARBA00023125"/>
    </source>
</evidence>
<dbReference type="SUPFAM" id="SSF46689">
    <property type="entry name" value="Homeodomain-like"/>
    <property type="match status" value="1"/>
</dbReference>
<dbReference type="InterPro" id="IPR001789">
    <property type="entry name" value="Sig_transdc_resp-reg_receiver"/>
</dbReference>
<dbReference type="FunFam" id="3.40.50.300:FF:000006">
    <property type="entry name" value="DNA-binding transcriptional regulator NtrC"/>
    <property type="match status" value="1"/>
</dbReference>
<keyword evidence="6" id="KW-0804">Transcription</keyword>
<dbReference type="Pfam" id="PF00072">
    <property type="entry name" value="Response_reg"/>
    <property type="match status" value="1"/>
</dbReference>
<dbReference type="GO" id="GO:0006355">
    <property type="term" value="P:regulation of DNA-templated transcription"/>
    <property type="evidence" value="ECO:0007669"/>
    <property type="project" value="InterPro"/>
</dbReference>
<dbReference type="PANTHER" id="PTHR32071">
    <property type="entry name" value="TRANSCRIPTIONAL REGULATORY PROTEIN"/>
    <property type="match status" value="1"/>
</dbReference>
<dbReference type="InterPro" id="IPR009057">
    <property type="entry name" value="Homeodomain-like_sf"/>
</dbReference>
<evidence type="ECO:0000256" key="4">
    <source>
        <dbReference type="ARBA" id="ARBA00023015"/>
    </source>
</evidence>
<dbReference type="Gene3D" id="1.10.10.60">
    <property type="entry name" value="Homeodomain-like"/>
    <property type="match status" value="1"/>
</dbReference>
<dbReference type="PROSITE" id="PS50045">
    <property type="entry name" value="SIGMA54_INTERACT_4"/>
    <property type="match status" value="1"/>
</dbReference>
<gene>
    <name evidence="10" type="ORF">ENO08_05040</name>
</gene>
<evidence type="ECO:0000259" key="8">
    <source>
        <dbReference type="PROSITE" id="PS50045"/>
    </source>
</evidence>
<sequence length="472" mass="53475">MKPVILLVDDEDTIRLFLEKTLREEGYEALTAATGEEALELAWKELPDLVLLDLKLPDMSGIDVLGRIKESVPEIGVIMLTAFGDIETAVSAIKKGAFDFVSKPVNLEQLLLTLEKGLAAQKLTREVMQLRRRLKIDADDSYIPGESAQMREIYDVVKTVARSDTTTVLIQGESGTGKEMIANMIHRYSPRHDKPFLEINCASLPEELLESELFGHEKGAFTDARTQKIGLLELANKGTLFLDEIGEMSLTIQVKLLRVLEKMSFRRVGGTRDIKVSVRIISATNRDLNQAVREKAFREDLFYRLKVIPIHVPPLRDRKDDIDPLVRHFLTRFNRQFNKKFREVSDEAFAVIMAYPWPGNIRELKNMIERIVLLEDDEILRPEHLPGGIREGAPEAGTRVTGALEIALARAFPEDGIAFEELVKNIERELIEKAMRESNGNQSGASRLLGLNRDKLRYRLKQYGLDGGEEER</sequence>
<dbReference type="EMBL" id="DSEC01000354">
    <property type="protein sequence ID" value="HER43806.1"/>
    <property type="molecule type" value="Genomic_DNA"/>
</dbReference>
<evidence type="ECO:0000256" key="6">
    <source>
        <dbReference type="ARBA" id="ARBA00023163"/>
    </source>
</evidence>
<dbReference type="InterPro" id="IPR025944">
    <property type="entry name" value="Sigma_54_int_dom_CS"/>
</dbReference>
<dbReference type="InterPro" id="IPR002078">
    <property type="entry name" value="Sigma_54_int"/>
</dbReference>
<dbReference type="InterPro" id="IPR025662">
    <property type="entry name" value="Sigma_54_int_dom_ATP-bd_1"/>
</dbReference>
<dbReference type="SUPFAM" id="SSF52172">
    <property type="entry name" value="CheY-like"/>
    <property type="match status" value="1"/>
</dbReference>
<dbReference type="FunFam" id="3.40.50.2300:FF:000018">
    <property type="entry name" value="DNA-binding transcriptional regulator NtrC"/>
    <property type="match status" value="1"/>
</dbReference>
<organism evidence="10">
    <name type="scientific">Eiseniibacteriota bacterium</name>
    <dbReference type="NCBI Taxonomy" id="2212470"/>
    <lineage>
        <taxon>Bacteria</taxon>
        <taxon>Candidatus Eiseniibacteriota</taxon>
    </lineage>
</organism>
<dbReference type="GO" id="GO:0043565">
    <property type="term" value="F:sequence-specific DNA binding"/>
    <property type="evidence" value="ECO:0007669"/>
    <property type="project" value="InterPro"/>
</dbReference>
<dbReference type="PROSITE" id="PS00675">
    <property type="entry name" value="SIGMA54_INTERACT_1"/>
    <property type="match status" value="1"/>
</dbReference>
<feature type="domain" description="Sigma-54 factor interaction" evidence="8">
    <location>
        <begin position="143"/>
        <end position="373"/>
    </location>
</feature>
<evidence type="ECO:0000256" key="3">
    <source>
        <dbReference type="ARBA" id="ARBA00022840"/>
    </source>
</evidence>
<evidence type="ECO:0000256" key="1">
    <source>
        <dbReference type="ARBA" id="ARBA00022553"/>
    </source>
</evidence>
<reference evidence="10" key="1">
    <citation type="journal article" date="2020" name="mSystems">
        <title>Genome- and Community-Level Interaction Insights into Carbon Utilization and Element Cycling Functions of Hydrothermarchaeota in Hydrothermal Sediment.</title>
        <authorList>
            <person name="Zhou Z."/>
            <person name="Liu Y."/>
            <person name="Xu W."/>
            <person name="Pan J."/>
            <person name="Luo Z.H."/>
            <person name="Li M."/>
        </authorList>
    </citation>
    <scope>NUCLEOTIDE SEQUENCE [LARGE SCALE GENOMIC DNA]</scope>
    <source>
        <strain evidence="10">SpSt-1233</strain>
    </source>
</reference>
<evidence type="ECO:0000313" key="10">
    <source>
        <dbReference type="EMBL" id="HER43806.1"/>
    </source>
</evidence>
<dbReference type="GO" id="GO:0000160">
    <property type="term" value="P:phosphorelay signal transduction system"/>
    <property type="evidence" value="ECO:0007669"/>
    <property type="project" value="InterPro"/>
</dbReference>
<dbReference type="PROSITE" id="PS50110">
    <property type="entry name" value="RESPONSE_REGULATORY"/>
    <property type="match status" value="1"/>
</dbReference>
<dbReference type="AlphaFoldDB" id="A0A7V2AV79"/>
<accession>A0A7V2AV79</accession>
<keyword evidence="2" id="KW-0547">Nucleotide-binding</keyword>
<dbReference type="InterPro" id="IPR027417">
    <property type="entry name" value="P-loop_NTPase"/>
</dbReference>
<keyword evidence="1 7" id="KW-0597">Phosphoprotein</keyword>
<dbReference type="GO" id="GO:0005524">
    <property type="term" value="F:ATP binding"/>
    <property type="evidence" value="ECO:0007669"/>
    <property type="project" value="UniProtKB-KW"/>
</dbReference>
<dbReference type="Pfam" id="PF02954">
    <property type="entry name" value="HTH_8"/>
    <property type="match status" value="1"/>
</dbReference>
<dbReference type="CDD" id="cd00009">
    <property type="entry name" value="AAA"/>
    <property type="match status" value="1"/>
</dbReference>
<comment type="caution">
    <text evidence="10">The sequence shown here is derived from an EMBL/GenBank/DDBJ whole genome shotgun (WGS) entry which is preliminary data.</text>
</comment>
<feature type="domain" description="Response regulatory" evidence="9">
    <location>
        <begin position="4"/>
        <end position="118"/>
    </location>
</feature>
<evidence type="ECO:0000256" key="7">
    <source>
        <dbReference type="PROSITE-ProRule" id="PRU00169"/>
    </source>
</evidence>
<dbReference type="PRINTS" id="PR01590">
    <property type="entry name" value="HTHFIS"/>
</dbReference>
<dbReference type="PROSITE" id="PS00688">
    <property type="entry name" value="SIGMA54_INTERACT_3"/>
    <property type="match status" value="1"/>
</dbReference>
<dbReference type="InterPro" id="IPR002197">
    <property type="entry name" value="HTH_Fis"/>
</dbReference>
<dbReference type="SMART" id="SM00382">
    <property type="entry name" value="AAA"/>
    <property type="match status" value="1"/>
</dbReference>
<proteinExistence type="predicted"/>
<name>A0A7V2AV79_UNCEI</name>
<dbReference type="PROSITE" id="PS00676">
    <property type="entry name" value="SIGMA54_INTERACT_2"/>
    <property type="match status" value="1"/>
</dbReference>
<dbReference type="PANTHER" id="PTHR32071:SF113">
    <property type="entry name" value="ALGINATE BIOSYNTHESIS TRANSCRIPTIONAL REGULATORY PROTEIN ALGB"/>
    <property type="match status" value="1"/>
</dbReference>
<evidence type="ECO:0000256" key="2">
    <source>
        <dbReference type="ARBA" id="ARBA00022741"/>
    </source>
</evidence>
<dbReference type="Gene3D" id="3.40.50.2300">
    <property type="match status" value="1"/>
</dbReference>